<sequence>MSALSRLFGARRHETPQPTDAQVAAVDVPGMLALARERGDTRGDDEVAAALLVGADLTAVRHPDADLRQRAAAASVATRDWLVARVGEEEAARLLSVSLGPVGEDGSTPRRSRRRPPPRP</sequence>
<organism evidence="2 3">
    <name type="scientific">Baekduia soli</name>
    <dbReference type="NCBI Taxonomy" id="496014"/>
    <lineage>
        <taxon>Bacteria</taxon>
        <taxon>Bacillati</taxon>
        <taxon>Actinomycetota</taxon>
        <taxon>Thermoleophilia</taxon>
        <taxon>Solirubrobacterales</taxon>
        <taxon>Baekduiaceae</taxon>
        <taxon>Baekduia</taxon>
    </lineage>
</organism>
<dbReference type="EMBL" id="CP042430">
    <property type="protein sequence ID" value="QEC49513.1"/>
    <property type="molecule type" value="Genomic_DNA"/>
</dbReference>
<protein>
    <submittedName>
        <fullName evidence="2">Uncharacterized protein</fullName>
    </submittedName>
</protein>
<dbReference type="OrthoDB" id="5244528at2"/>
<dbReference type="AlphaFoldDB" id="A0A5B8U8Q4"/>
<name>A0A5B8U8Q4_9ACTN</name>
<keyword evidence="3" id="KW-1185">Reference proteome</keyword>
<proteinExistence type="predicted"/>
<dbReference type="RefSeq" id="WP_146921879.1">
    <property type="nucleotide sequence ID" value="NZ_CP042430.1"/>
</dbReference>
<accession>A0A5B8U8Q4</accession>
<evidence type="ECO:0000256" key="1">
    <source>
        <dbReference type="SAM" id="MobiDB-lite"/>
    </source>
</evidence>
<evidence type="ECO:0000313" key="2">
    <source>
        <dbReference type="EMBL" id="QEC49513.1"/>
    </source>
</evidence>
<evidence type="ECO:0000313" key="3">
    <source>
        <dbReference type="Proteomes" id="UP000321805"/>
    </source>
</evidence>
<reference evidence="2 3" key="1">
    <citation type="journal article" date="2018" name="J. Microbiol.">
        <title>Baekduia soli gen. nov., sp. nov., a novel bacterium isolated from the soil of Baekdu Mountain and proposal of a novel family name, Baekduiaceae fam. nov.</title>
        <authorList>
            <person name="An D.S."/>
            <person name="Siddiqi M.Z."/>
            <person name="Kim K.H."/>
            <person name="Yu H.S."/>
            <person name="Im W.T."/>
        </authorList>
    </citation>
    <scope>NUCLEOTIDE SEQUENCE [LARGE SCALE GENOMIC DNA]</scope>
    <source>
        <strain evidence="2 3">BR7-21</strain>
    </source>
</reference>
<feature type="region of interest" description="Disordered" evidence="1">
    <location>
        <begin position="97"/>
        <end position="120"/>
    </location>
</feature>
<feature type="compositionally biased region" description="Basic residues" evidence="1">
    <location>
        <begin position="110"/>
        <end position="120"/>
    </location>
</feature>
<dbReference type="Proteomes" id="UP000321805">
    <property type="component" value="Chromosome"/>
</dbReference>
<dbReference type="KEGG" id="bsol:FSW04_19365"/>
<gene>
    <name evidence="2" type="ORF">FSW04_19365</name>
</gene>